<evidence type="ECO:0008006" key="3">
    <source>
        <dbReference type="Google" id="ProtNLM"/>
    </source>
</evidence>
<organism evidence="1 2">
    <name type="scientific">Aerophobetes bacterium</name>
    <dbReference type="NCBI Taxonomy" id="2030807"/>
    <lineage>
        <taxon>Bacteria</taxon>
        <taxon>Candidatus Aerophobota</taxon>
    </lineage>
</organism>
<evidence type="ECO:0000313" key="2">
    <source>
        <dbReference type="Proteomes" id="UP000279422"/>
    </source>
</evidence>
<gene>
    <name evidence="1" type="ORF">DRJ00_03930</name>
</gene>
<dbReference type="Proteomes" id="UP000279422">
    <property type="component" value="Unassembled WGS sequence"/>
</dbReference>
<proteinExistence type="predicted"/>
<feature type="non-terminal residue" evidence="1">
    <location>
        <position position="1"/>
    </location>
</feature>
<evidence type="ECO:0000313" key="1">
    <source>
        <dbReference type="EMBL" id="RLE09557.1"/>
    </source>
</evidence>
<dbReference type="AlphaFoldDB" id="A0A497E422"/>
<dbReference type="EMBL" id="QMPZ01000040">
    <property type="protein sequence ID" value="RLE09557.1"/>
    <property type="molecule type" value="Genomic_DNA"/>
</dbReference>
<accession>A0A497E422</accession>
<name>A0A497E422_UNCAE</name>
<dbReference type="InterPro" id="IPR036691">
    <property type="entry name" value="Endo/exonu/phosph_ase_sf"/>
</dbReference>
<dbReference type="SUPFAM" id="SSF56219">
    <property type="entry name" value="DNase I-like"/>
    <property type="match status" value="1"/>
</dbReference>
<comment type="caution">
    <text evidence="1">The sequence shown here is derived from an EMBL/GenBank/DDBJ whole genome shotgun (WGS) entry which is preliminary data.</text>
</comment>
<protein>
    <recommendedName>
        <fullName evidence="3">Endonuclease</fullName>
    </recommendedName>
</protein>
<reference evidence="1 2" key="1">
    <citation type="submission" date="2018-06" db="EMBL/GenBank/DDBJ databases">
        <title>Extensive metabolic versatility and redundancy in microbially diverse, dynamic hydrothermal sediments.</title>
        <authorList>
            <person name="Dombrowski N."/>
            <person name="Teske A."/>
            <person name="Baker B.J."/>
        </authorList>
    </citation>
    <scope>NUCLEOTIDE SEQUENCE [LARGE SCALE GENOMIC DNA]</scope>
    <source>
        <strain evidence="1">B47_G16</strain>
    </source>
</reference>
<sequence>DVDINGKLWTEKSGKYPPVLFDYFFLTEGTYNEFLDLDHIYPEEFPNILEASDHIPVVLYLDDE</sequence>